<dbReference type="SUPFAM" id="SSF81653">
    <property type="entry name" value="Calcium ATPase, transduction domain A"/>
    <property type="match status" value="1"/>
</dbReference>
<feature type="transmembrane region" description="Helical" evidence="18">
    <location>
        <begin position="426"/>
        <end position="452"/>
    </location>
</feature>
<keyword evidence="4" id="KW-0813">Transport</keyword>
<dbReference type="PANTHER" id="PTHR43520:SF8">
    <property type="entry name" value="P-TYPE CU(+) TRANSPORTER"/>
    <property type="match status" value="1"/>
</dbReference>
<reference evidence="20 21" key="1">
    <citation type="journal article" date="2016" name="Nat. Commun.">
        <title>Thousands of microbial genomes shed light on interconnected biogeochemical processes in an aquifer system.</title>
        <authorList>
            <person name="Anantharaman K."/>
            <person name="Brown C.T."/>
            <person name="Hug L.A."/>
            <person name="Sharon I."/>
            <person name="Castelle C.J."/>
            <person name="Probst A.J."/>
            <person name="Thomas B.C."/>
            <person name="Singh A."/>
            <person name="Wilkins M.J."/>
            <person name="Karaoz U."/>
            <person name="Brodie E.L."/>
            <person name="Williams K.H."/>
            <person name="Hubbard S.S."/>
            <person name="Banfield J.F."/>
        </authorList>
    </citation>
    <scope>NUCLEOTIDE SEQUENCE [LARGE SCALE GENOMIC DNA]</scope>
</reference>
<keyword evidence="11" id="KW-1278">Translocase</keyword>
<dbReference type="Gene3D" id="3.40.50.1000">
    <property type="entry name" value="HAD superfamily/HAD-like"/>
    <property type="match status" value="1"/>
</dbReference>
<dbReference type="GO" id="GO:0043682">
    <property type="term" value="F:P-type divalent copper transporter activity"/>
    <property type="evidence" value="ECO:0007669"/>
    <property type="project" value="TreeGrafter"/>
</dbReference>
<comment type="caution">
    <text evidence="20">The sequence shown here is derived from an EMBL/GenBank/DDBJ whole genome shotgun (WGS) entry which is preliminary data.</text>
</comment>
<evidence type="ECO:0000256" key="9">
    <source>
        <dbReference type="ARBA" id="ARBA00022796"/>
    </source>
</evidence>
<dbReference type="GO" id="GO:0140581">
    <property type="term" value="F:P-type monovalent copper transporter activity"/>
    <property type="evidence" value="ECO:0007669"/>
    <property type="project" value="UniProtKB-EC"/>
</dbReference>
<dbReference type="PRINTS" id="PR00119">
    <property type="entry name" value="CATATPASE"/>
</dbReference>
<dbReference type="GO" id="GO:0016887">
    <property type="term" value="F:ATP hydrolysis activity"/>
    <property type="evidence" value="ECO:0007669"/>
    <property type="project" value="InterPro"/>
</dbReference>
<dbReference type="InterPro" id="IPR044492">
    <property type="entry name" value="P_typ_ATPase_HD_dom"/>
</dbReference>
<comment type="catalytic activity">
    <reaction evidence="17">
        <text>Cu(+)(in) + ATP + H2O = Cu(+)(out) + ADP + phosphate + H(+)</text>
        <dbReference type="Rhea" id="RHEA:25792"/>
        <dbReference type="ChEBI" id="CHEBI:15377"/>
        <dbReference type="ChEBI" id="CHEBI:15378"/>
        <dbReference type="ChEBI" id="CHEBI:30616"/>
        <dbReference type="ChEBI" id="CHEBI:43474"/>
        <dbReference type="ChEBI" id="CHEBI:49552"/>
        <dbReference type="ChEBI" id="CHEBI:456216"/>
        <dbReference type="EC" id="7.2.2.8"/>
    </reaction>
</comment>
<dbReference type="Gene3D" id="3.40.1110.10">
    <property type="entry name" value="Calcium-transporting ATPase, cytoplasmic domain N"/>
    <property type="match status" value="1"/>
</dbReference>
<evidence type="ECO:0000256" key="3">
    <source>
        <dbReference type="ARBA" id="ARBA00012517"/>
    </source>
</evidence>
<feature type="transmembrane region" description="Helical" evidence="18">
    <location>
        <begin position="181"/>
        <end position="199"/>
    </location>
</feature>
<dbReference type="PRINTS" id="PR00120">
    <property type="entry name" value="HATPASE"/>
</dbReference>
<dbReference type="PROSITE" id="PS50846">
    <property type="entry name" value="HMA_2"/>
    <property type="match status" value="1"/>
</dbReference>
<keyword evidence="14" id="KW-0406">Ion transport</keyword>
<keyword evidence="10 18" id="KW-0067">ATP-binding</keyword>
<dbReference type="Pfam" id="PF00702">
    <property type="entry name" value="Hydrolase"/>
    <property type="match status" value="1"/>
</dbReference>
<dbReference type="AlphaFoldDB" id="A0A1G2LTY6"/>
<evidence type="ECO:0000256" key="15">
    <source>
        <dbReference type="ARBA" id="ARBA00023136"/>
    </source>
</evidence>
<keyword evidence="5 18" id="KW-1003">Cell membrane</keyword>
<dbReference type="EC" id="7.2.2.8" evidence="3"/>
<accession>A0A1G2LTY6</accession>
<dbReference type="InterPro" id="IPR027256">
    <property type="entry name" value="P-typ_ATPase_IB"/>
</dbReference>
<organism evidence="20 21">
    <name type="scientific">Candidatus Sungbacteria bacterium RIFCSPLOWO2_12_FULL_41_11</name>
    <dbReference type="NCBI Taxonomy" id="1802286"/>
    <lineage>
        <taxon>Bacteria</taxon>
        <taxon>Candidatus Sungiibacteriota</taxon>
    </lineage>
</organism>
<evidence type="ECO:0000313" key="21">
    <source>
        <dbReference type="Proteomes" id="UP000177171"/>
    </source>
</evidence>
<dbReference type="SUPFAM" id="SSF56784">
    <property type="entry name" value="HAD-like"/>
    <property type="match status" value="1"/>
</dbReference>
<evidence type="ECO:0000256" key="17">
    <source>
        <dbReference type="ARBA" id="ARBA00049289"/>
    </source>
</evidence>
<keyword evidence="12 18" id="KW-1133">Transmembrane helix</keyword>
<evidence type="ECO:0000256" key="1">
    <source>
        <dbReference type="ARBA" id="ARBA00004651"/>
    </source>
</evidence>
<keyword evidence="7 18" id="KW-0479">Metal-binding</keyword>
<dbReference type="SUPFAM" id="SSF55008">
    <property type="entry name" value="HMA, heavy metal-associated domain"/>
    <property type="match status" value="1"/>
</dbReference>
<dbReference type="InterPro" id="IPR036412">
    <property type="entry name" value="HAD-like_sf"/>
</dbReference>
<evidence type="ECO:0000256" key="7">
    <source>
        <dbReference type="ARBA" id="ARBA00022723"/>
    </source>
</evidence>
<evidence type="ECO:0000256" key="6">
    <source>
        <dbReference type="ARBA" id="ARBA00022692"/>
    </source>
</evidence>
<dbReference type="InterPro" id="IPR023214">
    <property type="entry name" value="HAD_sf"/>
</dbReference>
<dbReference type="InterPro" id="IPR001757">
    <property type="entry name" value="P_typ_ATPase"/>
</dbReference>
<dbReference type="CDD" id="cd02094">
    <property type="entry name" value="P-type_ATPase_Cu-like"/>
    <property type="match status" value="1"/>
</dbReference>
<dbReference type="PROSITE" id="PS00154">
    <property type="entry name" value="ATPASE_E1_E2"/>
    <property type="match status" value="1"/>
</dbReference>
<dbReference type="SUPFAM" id="SSF81665">
    <property type="entry name" value="Calcium ATPase, transmembrane domain M"/>
    <property type="match status" value="1"/>
</dbReference>
<feature type="transmembrane region" description="Helical" evidence="18">
    <location>
        <begin position="95"/>
        <end position="112"/>
    </location>
</feature>
<proteinExistence type="inferred from homology"/>
<dbReference type="InterPro" id="IPR059000">
    <property type="entry name" value="ATPase_P-type_domA"/>
</dbReference>
<evidence type="ECO:0000313" key="20">
    <source>
        <dbReference type="EMBL" id="OHA14322.1"/>
    </source>
</evidence>
<evidence type="ECO:0000256" key="13">
    <source>
        <dbReference type="ARBA" id="ARBA00023008"/>
    </source>
</evidence>
<dbReference type="InterPro" id="IPR023299">
    <property type="entry name" value="ATPase_P-typ_cyto_dom_N"/>
</dbReference>
<comment type="subcellular location">
    <subcellularLocation>
        <location evidence="1">Cell membrane</location>
        <topology evidence="1">Multi-pass membrane protein</topology>
    </subcellularLocation>
</comment>
<dbReference type="FunFam" id="3.40.50.1000:FF:000144">
    <property type="entry name" value="copper-transporting ATPase 1 isoform X2"/>
    <property type="match status" value="1"/>
</dbReference>
<evidence type="ECO:0000256" key="2">
    <source>
        <dbReference type="ARBA" id="ARBA00006024"/>
    </source>
</evidence>
<dbReference type="PANTHER" id="PTHR43520">
    <property type="entry name" value="ATP7, ISOFORM B"/>
    <property type="match status" value="1"/>
</dbReference>
<dbReference type="Proteomes" id="UP000177171">
    <property type="component" value="Unassembled WGS sequence"/>
</dbReference>
<dbReference type="NCBIfam" id="TIGR01494">
    <property type="entry name" value="ATPase_P-type"/>
    <property type="match status" value="1"/>
</dbReference>
<feature type="transmembrane region" description="Helical" evidence="18">
    <location>
        <begin position="736"/>
        <end position="757"/>
    </location>
</feature>
<protein>
    <recommendedName>
        <fullName evidence="3">P-type Cu(+) transporter</fullName>
        <ecNumber evidence="3">7.2.2.8</ecNumber>
    </recommendedName>
    <alternativeName>
        <fullName evidence="16">Cu(+)-exporting ATPase</fullName>
    </alternativeName>
</protein>
<dbReference type="NCBIfam" id="TIGR01525">
    <property type="entry name" value="ATPase-IB_hvy"/>
    <property type="match status" value="1"/>
</dbReference>
<feature type="transmembrane region" description="Helical" evidence="18">
    <location>
        <begin position="211"/>
        <end position="235"/>
    </location>
</feature>
<dbReference type="NCBIfam" id="TIGR01511">
    <property type="entry name" value="ATPase-IB1_Cu"/>
    <property type="match status" value="1"/>
</dbReference>
<dbReference type="CDD" id="cd00371">
    <property type="entry name" value="HMA"/>
    <property type="match status" value="1"/>
</dbReference>
<evidence type="ECO:0000256" key="10">
    <source>
        <dbReference type="ARBA" id="ARBA00022840"/>
    </source>
</evidence>
<feature type="transmembrane region" description="Helical" evidence="18">
    <location>
        <begin position="395"/>
        <end position="414"/>
    </location>
</feature>
<feature type="domain" description="HMA" evidence="19">
    <location>
        <begin position="2"/>
        <end position="68"/>
    </location>
</feature>
<keyword evidence="9" id="KW-0187">Copper transport</keyword>
<dbReference type="InterPro" id="IPR023298">
    <property type="entry name" value="ATPase_P-typ_TM_dom_sf"/>
</dbReference>
<keyword evidence="8 18" id="KW-0547">Nucleotide-binding</keyword>
<dbReference type="Pfam" id="PF00403">
    <property type="entry name" value="HMA"/>
    <property type="match status" value="1"/>
</dbReference>
<evidence type="ECO:0000259" key="19">
    <source>
        <dbReference type="PROSITE" id="PS50846"/>
    </source>
</evidence>
<feature type="transmembrane region" description="Helical" evidence="18">
    <location>
        <begin position="132"/>
        <end position="152"/>
    </location>
</feature>
<evidence type="ECO:0000256" key="11">
    <source>
        <dbReference type="ARBA" id="ARBA00022967"/>
    </source>
</evidence>
<evidence type="ECO:0000256" key="12">
    <source>
        <dbReference type="ARBA" id="ARBA00022989"/>
    </source>
</evidence>
<evidence type="ECO:0000256" key="5">
    <source>
        <dbReference type="ARBA" id="ARBA00022475"/>
    </source>
</evidence>
<keyword evidence="6 18" id="KW-0812">Transmembrane</keyword>
<dbReference type="InterPro" id="IPR006121">
    <property type="entry name" value="HMA_dom"/>
</dbReference>
<keyword evidence="15 18" id="KW-0472">Membrane</keyword>
<dbReference type="GO" id="GO:0005524">
    <property type="term" value="F:ATP binding"/>
    <property type="evidence" value="ECO:0007669"/>
    <property type="project" value="UniProtKB-UniRule"/>
</dbReference>
<sequence>MAKLVLKVKGMHCASCSVLIDKLVGKQPGVVSVKTSYGAEKVAVEFDEAKITLAKIDEFINKLGYDLIRPDEKGNTAEEEEAKEARQILESKRRVQAALVLAFPIIVYYMLIHMFNVTHVHEFFSFLNLKQPILGSGAGILAYGSFITNYLFWFVAQPVRFLTELAGISVINPPFRLDLNYFYWILSTPIQFIIAWPFYRNSFTSIRVGSANMDVLVALGTSAAYFYSAVGFLFFNIDHPFWESSAALLFFILLGRYFEAVAKGRASAAIKELLKLEAKEAHVLADGREITVPLDQLKTGDIIIVRPGEKIPVDGVIVEGKTHIDEKVVTGESFPVSRGAGEEVIGATVNQEGLIKFKATKVGKDTLLYQIIQLVEEAQASRAPVQDLVDKISEYFVPAVVLFSALVFAVWYFVVVPDDLRSALVHMIAVLVISCPCAMGLATPTALIVGIGRAAKFGIILKGGEALEKAYKITAIAFDKTGTLTIGKPVVTDFVTIGNMLEKDALKIIAAVETGSEHPLARAVVEKGKAFFLELPEVKDFEAVAGMGAKGKVSGKEVVIGNPAFMKTLGIDYKKHDLILERLQGQAKTVVFAASDKELIAIIAMADTLKPNAKEAIAALKKMNKEIIMITGDNVKTAEAIAKELGINRILAQVLPQQKVEVVKNLQKEGKVVAMVGDGINDSPALAQADVGIAVGSGTDVAVQTGQIILVKDDLRDVVTAIQLSKKTIHKIWQNLFWAFFYNVAAIPVAAGAHLLLTQVAFGKAAGWVLYIHNNFGGAGRVFFNLSQATLRPEIAGFAMAFSSVSVVTNSLLLKRYTPPIEKEAGAH</sequence>
<dbReference type="InterPro" id="IPR008250">
    <property type="entry name" value="ATPase_P-typ_transduc_dom_A_sf"/>
</dbReference>
<dbReference type="Gene3D" id="2.70.150.10">
    <property type="entry name" value="Calcium-transporting ATPase, cytoplasmic transduction domain A"/>
    <property type="match status" value="1"/>
</dbReference>
<keyword evidence="13" id="KW-0186">Copper</keyword>
<evidence type="ECO:0000256" key="18">
    <source>
        <dbReference type="RuleBase" id="RU362081"/>
    </source>
</evidence>
<dbReference type="InterPro" id="IPR036163">
    <property type="entry name" value="HMA_dom_sf"/>
</dbReference>
<name>A0A1G2LTY6_9BACT</name>
<evidence type="ECO:0000256" key="16">
    <source>
        <dbReference type="ARBA" id="ARBA00033239"/>
    </source>
</evidence>
<gene>
    <name evidence="20" type="ORF">A3G49_05875</name>
</gene>
<evidence type="ECO:0000256" key="8">
    <source>
        <dbReference type="ARBA" id="ARBA00022741"/>
    </source>
</evidence>
<dbReference type="SFLD" id="SFLDG00002">
    <property type="entry name" value="C1.7:_P-type_atpase_like"/>
    <property type="match status" value="1"/>
</dbReference>
<dbReference type="Pfam" id="PF00122">
    <property type="entry name" value="E1-E2_ATPase"/>
    <property type="match status" value="1"/>
</dbReference>
<dbReference type="GO" id="GO:0005507">
    <property type="term" value="F:copper ion binding"/>
    <property type="evidence" value="ECO:0007669"/>
    <property type="project" value="TreeGrafter"/>
</dbReference>
<dbReference type="FunFam" id="2.70.150.10:FF:000020">
    <property type="entry name" value="Copper-exporting P-type ATPase A"/>
    <property type="match status" value="1"/>
</dbReference>
<dbReference type="SFLD" id="SFLDS00003">
    <property type="entry name" value="Haloacid_Dehalogenase"/>
    <property type="match status" value="1"/>
</dbReference>
<dbReference type="EMBL" id="MHQY01000009">
    <property type="protein sequence ID" value="OHA14322.1"/>
    <property type="molecule type" value="Genomic_DNA"/>
</dbReference>
<feature type="transmembrane region" description="Helical" evidence="18">
    <location>
        <begin position="795"/>
        <end position="814"/>
    </location>
</feature>
<comment type="similarity">
    <text evidence="2 18">Belongs to the cation transport ATPase (P-type) (TC 3.A.3) family. Type IB subfamily.</text>
</comment>
<dbReference type="GO" id="GO:0055070">
    <property type="term" value="P:copper ion homeostasis"/>
    <property type="evidence" value="ECO:0007669"/>
    <property type="project" value="TreeGrafter"/>
</dbReference>
<dbReference type="Gene3D" id="3.30.70.100">
    <property type="match status" value="1"/>
</dbReference>
<dbReference type="SFLD" id="SFLDF00027">
    <property type="entry name" value="p-type_atpase"/>
    <property type="match status" value="1"/>
</dbReference>
<dbReference type="GO" id="GO:0005886">
    <property type="term" value="C:plasma membrane"/>
    <property type="evidence" value="ECO:0007669"/>
    <property type="project" value="UniProtKB-SubCell"/>
</dbReference>
<evidence type="ECO:0000256" key="4">
    <source>
        <dbReference type="ARBA" id="ARBA00022448"/>
    </source>
</evidence>
<dbReference type="InterPro" id="IPR018303">
    <property type="entry name" value="ATPase_P-typ_P_site"/>
</dbReference>
<evidence type="ECO:0000256" key="14">
    <source>
        <dbReference type="ARBA" id="ARBA00023065"/>
    </source>
</evidence>